<keyword evidence="1" id="KW-0472">Membrane</keyword>
<evidence type="ECO:0000313" key="5">
    <source>
        <dbReference type="Proteomes" id="UP001241472"/>
    </source>
</evidence>
<keyword evidence="5" id="KW-1185">Reference proteome</keyword>
<dbReference type="EMBL" id="JAUSRF010000003">
    <property type="protein sequence ID" value="MDP9836352.1"/>
    <property type="molecule type" value="Genomic_DNA"/>
</dbReference>
<proteinExistence type="predicted"/>
<dbReference type="Pfam" id="PF16220">
    <property type="entry name" value="DUF4880"/>
    <property type="match status" value="1"/>
</dbReference>
<feature type="domain" description="FecR protein" evidence="2">
    <location>
        <begin position="131"/>
        <end position="222"/>
    </location>
</feature>
<keyword evidence="1 4" id="KW-0812">Transmembrane</keyword>
<evidence type="ECO:0000259" key="3">
    <source>
        <dbReference type="Pfam" id="PF16220"/>
    </source>
</evidence>
<sequence>MREITAGQELDNGFQHPDAVMDEALNWLVRLEAGGFVKPAEKARFETWLDAAPAHRMAWAEVKTVWAAPETLVAAQQLDMHIGSQPIPLRKAARTPQIGWGRQAFAAAACLVALVGATYLAWHAMPRMLADYTTEAGERRDITLPDGSRMVLNTGSAATLAFSEGKRGVRLIEGEAWFDVVHDAAKPFHVAGHYSDVEVKGTAFAVKVEGDADTVSLQRGAVDAVHENKAIAVVHLVPGEMVTASKDAMSAARTFDADQQLGWLQGRVVIDAKPLGAALAEVGRYFDGRIMVLNRELINVTVSGDYRTDRAEAAVASLAAAAGGKITRLPGGYIIIR</sequence>
<dbReference type="PANTHER" id="PTHR30273:SF2">
    <property type="entry name" value="PROTEIN FECR"/>
    <property type="match status" value="1"/>
</dbReference>
<feature type="domain" description="FecR N-terminal" evidence="3">
    <location>
        <begin position="22"/>
        <end position="64"/>
    </location>
</feature>
<dbReference type="InterPro" id="IPR012373">
    <property type="entry name" value="Ferrdict_sens_TM"/>
</dbReference>
<dbReference type="PIRSF" id="PIRSF018266">
    <property type="entry name" value="FecR"/>
    <property type="match status" value="1"/>
</dbReference>
<comment type="caution">
    <text evidence="4">The sequence shown here is derived from an EMBL/GenBank/DDBJ whole genome shotgun (WGS) entry which is preliminary data.</text>
</comment>
<dbReference type="Gene3D" id="2.60.120.1440">
    <property type="match status" value="1"/>
</dbReference>
<dbReference type="Pfam" id="PF04773">
    <property type="entry name" value="FecR"/>
    <property type="match status" value="1"/>
</dbReference>
<evidence type="ECO:0000256" key="1">
    <source>
        <dbReference type="SAM" id="Phobius"/>
    </source>
</evidence>
<dbReference type="PANTHER" id="PTHR30273">
    <property type="entry name" value="PERIPLASMIC SIGNAL SENSOR AND SIGMA FACTOR ACTIVATOR FECR-RELATED"/>
    <property type="match status" value="1"/>
</dbReference>
<protein>
    <submittedName>
        <fullName evidence="4">Transmembrane sensor</fullName>
    </submittedName>
</protein>
<feature type="transmembrane region" description="Helical" evidence="1">
    <location>
        <begin position="104"/>
        <end position="122"/>
    </location>
</feature>
<dbReference type="InterPro" id="IPR032623">
    <property type="entry name" value="FecR_N"/>
</dbReference>
<dbReference type="Proteomes" id="UP001241472">
    <property type="component" value="Unassembled WGS sequence"/>
</dbReference>
<keyword evidence="1" id="KW-1133">Transmembrane helix</keyword>
<reference evidence="4 5" key="1">
    <citation type="submission" date="2023-07" db="EMBL/GenBank/DDBJ databases">
        <title>Sorghum-associated microbial communities from plants grown in Nebraska, USA.</title>
        <authorList>
            <person name="Schachtman D."/>
        </authorList>
    </citation>
    <scope>NUCLEOTIDE SEQUENCE [LARGE SCALE GENOMIC DNA]</scope>
    <source>
        <strain evidence="4 5">DS1307</strain>
    </source>
</reference>
<evidence type="ECO:0000313" key="4">
    <source>
        <dbReference type="EMBL" id="MDP9836352.1"/>
    </source>
</evidence>
<name>A0ABT9PPF9_9HYPH</name>
<accession>A0ABT9PPF9</accession>
<dbReference type="InterPro" id="IPR006860">
    <property type="entry name" value="FecR"/>
</dbReference>
<dbReference type="RefSeq" id="WP_306831963.1">
    <property type="nucleotide sequence ID" value="NZ_JAUSRF010000003.1"/>
</dbReference>
<gene>
    <name evidence="4" type="ORF">J2T09_001096</name>
</gene>
<evidence type="ECO:0000259" key="2">
    <source>
        <dbReference type="Pfam" id="PF04773"/>
    </source>
</evidence>
<organism evidence="4 5">
    <name type="scientific">Neorhizobium huautlense</name>
    <dbReference type="NCBI Taxonomy" id="67774"/>
    <lineage>
        <taxon>Bacteria</taxon>
        <taxon>Pseudomonadati</taxon>
        <taxon>Pseudomonadota</taxon>
        <taxon>Alphaproteobacteria</taxon>
        <taxon>Hyphomicrobiales</taxon>
        <taxon>Rhizobiaceae</taxon>
        <taxon>Rhizobium/Agrobacterium group</taxon>
        <taxon>Neorhizobium</taxon>
    </lineage>
</organism>